<keyword evidence="2" id="KW-1185">Reference proteome</keyword>
<evidence type="ECO:0000313" key="1">
    <source>
        <dbReference type="EMBL" id="AEM39097.1"/>
    </source>
</evidence>
<dbReference type="HOGENOM" id="CLU_3263953_0_0_2"/>
<reference evidence="1 2" key="1">
    <citation type="journal article" date="2011" name="Stand. Genomic Sci.">
        <title>Complete genome sequence of the hyperthermophilic chemolithoautotroph Pyrolobus fumarii type strain (1A).</title>
        <authorList>
            <person name="Anderson I."/>
            <person name="Goker M."/>
            <person name="Nolan M."/>
            <person name="Lucas S."/>
            <person name="Hammon N."/>
            <person name="Deshpande S."/>
            <person name="Cheng J.F."/>
            <person name="Tapia R."/>
            <person name="Han C."/>
            <person name="Goodwin L."/>
            <person name="Pitluck S."/>
            <person name="Huntemann M."/>
            <person name="Liolios K."/>
            <person name="Ivanova N."/>
            <person name="Pagani I."/>
            <person name="Mavromatis K."/>
            <person name="Ovchinikova G."/>
            <person name="Pati A."/>
            <person name="Chen A."/>
            <person name="Palaniappan K."/>
            <person name="Land M."/>
            <person name="Hauser L."/>
            <person name="Brambilla E.M."/>
            <person name="Huber H."/>
            <person name="Yasawong M."/>
            <person name="Rohde M."/>
            <person name="Spring S."/>
            <person name="Abt B."/>
            <person name="Sikorski J."/>
            <person name="Wirth R."/>
            <person name="Detter J.C."/>
            <person name="Woyke T."/>
            <person name="Bristow J."/>
            <person name="Eisen J.A."/>
            <person name="Markowitz V."/>
            <person name="Hugenholtz P."/>
            <person name="Kyrpides N.C."/>
            <person name="Klenk H.P."/>
            <person name="Lapidus A."/>
        </authorList>
    </citation>
    <scope>NUCLEOTIDE SEQUENCE [LARGE SCALE GENOMIC DNA]</scope>
    <source>
        <strain evidence="2">DSM 11204 / 1A</strain>
    </source>
</reference>
<gene>
    <name evidence="1" type="ordered locus">Pyrfu_1238</name>
</gene>
<dbReference type="Proteomes" id="UP000001037">
    <property type="component" value="Chromosome"/>
</dbReference>
<proteinExistence type="predicted"/>
<dbReference type="EMBL" id="CP002838">
    <property type="protein sequence ID" value="AEM39097.1"/>
    <property type="molecule type" value="Genomic_DNA"/>
</dbReference>
<sequence length="41" mass="4607">MWVLSGFSRRVCRVGRCGLVWVLGVRREGFAGWVVWLLAAG</sequence>
<evidence type="ECO:0000313" key="2">
    <source>
        <dbReference type="Proteomes" id="UP000001037"/>
    </source>
</evidence>
<name>G0EFZ6_PYRF1</name>
<organism evidence="1 2">
    <name type="scientific">Pyrolobus fumarii (strain DSM 11204 / 1A)</name>
    <dbReference type="NCBI Taxonomy" id="694429"/>
    <lineage>
        <taxon>Archaea</taxon>
        <taxon>Thermoproteota</taxon>
        <taxon>Thermoprotei</taxon>
        <taxon>Desulfurococcales</taxon>
        <taxon>Pyrodictiaceae</taxon>
        <taxon>Pyrolobus</taxon>
    </lineage>
</organism>
<dbReference type="STRING" id="694429.Pyrfu_1238"/>
<accession>G0EFZ6</accession>
<protein>
    <submittedName>
        <fullName evidence="1">Uncharacterized protein</fullName>
    </submittedName>
</protein>
<dbReference type="AlphaFoldDB" id="G0EFZ6"/>
<dbReference type="InParanoid" id="G0EFZ6"/>
<dbReference type="KEGG" id="pfm:Pyrfu_1238"/>